<dbReference type="EMBL" id="CABFNB010000109">
    <property type="protein sequence ID" value="VTZ62637.1"/>
    <property type="molecule type" value="Genomic_DNA"/>
</dbReference>
<evidence type="ECO:0000313" key="1">
    <source>
        <dbReference type="EMBL" id="VTZ62637.1"/>
    </source>
</evidence>
<dbReference type="PROSITE" id="PS51257">
    <property type="entry name" value="PROKAR_LIPOPROTEIN"/>
    <property type="match status" value="1"/>
</dbReference>
<name>A0A508WZI3_9HYPH</name>
<dbReference type="AlphaFoldDB" id="A0A508WZI3"/>
<organism evidence="1">
    <name type="scientific">Sinorhizobium medicae</name>
    <dbReference type="NCBI Taxonomy" id="110321"/>
    <lineage>
        <taxon>Bacteria</taxon>
        <taxon>Pseudomonadati</taxon>
        <taxon>Pseudomonadota</taxon>
        <taxon>Alphaproteobacteria</taxon>
        <taxon>Hyphomicrobiales</taxon>
        <taxon>Rhizobiaceae</taxon>
        <taxon>Sinorhizobium/Ensifer group</taxon>
        <taxon>Sinorhizobium</taxon>
    </lineage>
</organism>
<accession>A0A508WZI3</accession>
<reference evidence="1" key="1">
    <citation type="submission" date="2019-06" db="EMBL/GenBank/DDBJ databases">
        <authorList>
            <person name="Le Quere A."/>
            <person name="Colella S."/>
        </authorList>
    </citation>
    <scope>NUCLEOTIDE SEQUENCE</scope>
    <source>
        <strain evidence="1">EmedicaeMD41</strain>
    </source>
</reference>
<sequence length="71" mass="8039">MPSTSRETDTAVSFVFRETWPVRLGVTSAIGLSCLRSDDFGPAWLSEQYPFGRWRRANTATLPRTRHRAAP</sequence>
<proteinExistence type="predicted"/>
<dbReference type="Proteomes" id="UP000507954">
    <property type="component" value="Unassembled WGS sequence"/>
</dbReference>
<protein>
    <submittedName>
        <fullName evidence="1">Uncharacterized protein</fullName>
    </submittedName>
</protein>
<gene>
    <name evidence="1" type="ORF">EMEDMD4_420076</name>
</gene>